<evidence type="ECO:0000313" key="2">
    <source>
        <dbReference type="EMBL" id="NJB65108.1"/>
    </source>
</evidence>
<comment type="caution">
    <text evidence="1">The sequence shown here is derived from an EMBL/GenBank/DDBJ whole genome shotgun (WGS) entry which is preliminary data.</text>
</comment>
<name>A0A9D2VF57_9BURK</name>
<organism evidence="1 3">
    <name type="scientific">Paenalcaligenes hominis</name>
    <dbReference type="NCBI Taxonomy" id="643674"/>
    <lineage>
        <taxon>Bacteria</taxon>
        <taxon>Pseudomonadati</taxon>
        <taxon>Pseudomonadota</taxon>
        <taxon>Betaproteobacteria</taxon>
        <taxon>Burkholderiales</taxon>
        <taxon>Alcaligenaceae</taxon>
        <taxon>Paenalcaligenes</taxon>
    </lineage>
</organism>
<dbReference type="EMBL" id="DYTQ01000046">
    <property type="protein sequence ID" value="HJH23597.1"/>
    <property type="molecule type" value="Genomic_DNA"/>
</dbReference>
<gene>
    <name evidence="2" type="ORF">GGR41_001337</name>
    <name evidence="1" type="ORF">K8U84_03490</name>
</gene>
<dbReference type="Proteomes" id="UP000700248">
    <property type="component" value="Unassembled WGS sequence"/>
</dbReference>
<sequence length="52" mass="5693">MRTFALFLVIVNLFLLAYGQGFFGVAPSELGRSPSPKPFFNHANIHIGSSQP</sequence>
<evidence type="ECO:0000313" key="3">
    <source>
        <dbReference type="Proteomes" id="UP000700248"/>
    </source>
</evidence>
<dbReference type="Proteomes" id="UP000783934">
    <property type="component" value="Unassembled WGS sequence"/>
</dbReference>
<dbReference type="AlphaFoldDB" id="A0A9D2VF57"/>
<reference evidence="1" key="2">
    <citation type="journal article" date="2021" name="PeerJ">
        <title>Extensive microbial diversity within the chicken gut microbiome revealed by metagenomics and culture.</title>
        <authorList>
            <person name="Gilroy R."/>
            <person name="Ravi A."/>
            <person name="Getino M."/>
            <person name="Pursley I."/>
            <person name="Horton D.L."/>
            <person name="Alikhan N.F."/>
            <person name="Baker D."/>
            <person name="Gharbi K."/>
            <person name="Hall N."/>
            <person name="Watson M."/>
            <person name="Adriaenssens E.M."/>
            <person name="Foster-Nyarko E."/>
            <person name="Jarju S."/>
            <person name="Secka A."/>
            <person name="Antonio M."/>
            <person name="Oren A."/>
            <person name="Chaudhuri R.R."/>
            <person name="La Ragione R."/>
            <person name="Hildebrand F."/>
            <person name="Pallen M.J."/>
        </authorList>
    </citation>
    <scope>NUCLEOTIDE SEQUENCE</scope>
    <source>
        <strain evidence="1">CHK175-13533</strain>
    </source>
</reference>
<accession>A0A9D2VF57</accession>
<proteinExistence type="predicted"/>
<reference evidence="1" key="3">
    <citation type="submission" date="2021-09" db="EMBL/GenBank/DDBJ databases">
        <authorList>
            <person name="Gilroy R."/>
        </authorList>
    </citation>
    <scope>NUCLEOTIDE SEQUENCE</scope>
    <source>
        <strain evidence="1">CHK175-13533</strain>
    </source>
</reference>
<evidence type="ECO:0000313" key="1">
    <source>
        <dbReference type="EMBL" id="HJH23597.1"/>
    </source>
</evidence>
<dbReference type="EMBL" id="JAATIZ010000002">
    <property type="protein sequence ID" value="NJB65108.1"/>
    <property type="molecule type" value="Genomic_DNA"/>
</dbReference>
<evidence type="ECO:0000313" key="4">
    <source>
        <dbReference type="Proteomes" id="UP000783934"/>
    </source>
</evidence>
<reference evidence="2 4" key="1">
    <citation type="submission" date="2020-03" db="EMBL/GenBank/DDBJ databases">
        <title>Genomic Encyclopedia of Type Strains, Phase IV (KMG-IV): sequencing the most valuable type-strain genomes for metagenomic binning, comparative biology and taxonomic classification.</title>
        <authorList>
            <person name="Goeker M."/>
        </authorList>
    </citation>
    <scope>NUCLEOTIDE SEQUENCE [LARGE SCALE GENOMIC DNA]</scope>
    <source>
        <strain evidence="2 4">DSM 26613</strain>
    </source>
</reference>
<dbReference type="RefSeq" id="WP_167661163.1">
    <property type="nucleotide sequence ID" value="NZ_BMCQ01000001.1"/>
</dbReference>
<keyword evidence="4" id="KW-1185">Reference proteome</keyword>
<protein>
    <submittedName>
        <fullName evidence="1">Uncharacterized protein</fullName>
    </submittedName>
</protein>